<evidence type="ECO:0000313" key="10">
    <source>
        <dbReference type="Proteomes" id="UP000024635"/>
    </source>
</evidence>
<dbReference type="InterPro" id="IPR051940">
    <property type="entry name" value="Chitin_bind-dev_reg"/>
</dbReference>
<dbReference type="InterPro" id="IPR036508">
    <property type="entry name" value="Chitin-bd_dom_sf"/>
</dbReference>
<feature type="compositionally biased region" description="Acidic residues" evidence="7">
    <location>
        <begin position="264"/>
        <end position="305"/>
    </location>
</feature>
<evidence type="ECO:0000256" key="3">
    <source>
        <dbReference type="ARBA" id="ARBA00022729"/>
    </source>
</evidence>
<dbReference type="PANTHER" id="PTHR23301:SF0">
    <property type="entry name" value="CHITIN-BINDING TYPE-2 DOMAIN-CONTAINING PROTEIN-RELATED"/>
    <property type="match status" value="1"/>
</dbReference>
<feature type="region of interest" description="Disordered" evidence="7">
    <location>
        <begin position="251"/>
        <end position="314"/>
    </location>
</feature>
<accession>A0A016SQJ0</accession>
<feature type="domain" description="Chitin-binding type-2" evidence="8">
    <location>
        <begin position="194"/>
        <end position="249"/>
    </location>
</feature>
<dbReference type="SUPFAM" id="SSF57625">
    <property type="entry name" value="Invertebrate chitin-binding proteins"/>
    <property type="match status" value="3"/>
</dbReference>
<evidence type="ECO:0000256" key="4">
    <source>
        <dbReference type="ARBA" id="ARBA00022737"/>
    </source>
</evidence>
<evidence type="ECO:0000313" key="9">
    <source>
        <dbReference type="EMBL" id="EYB92656.1"/>
    </source>
</evidence>
<dbReference type="PROSITE" id="PS50940">
    <property type="entry name" value="CHIT_BIND_II"/>
    <property type="match status" value="3"/>
</dbReference>
<gene>
    <name evidence="9" type="primary">Acey_s0191.g1300</name>
    <name evidence="9" type="ORF">Y032_0191g1300</name>
</gene>
<organism evidence="9 10">
    <name type="scientific">Ancylostoma ceylanicum</name>
    <dbReference type="NCBI Taxonomy" id="53326"/>
    <lineage>
        <taxon>Eukaryota</taxon>
        <taxon>Metazoa</taxon>
        <taxon>Ecdysozoa</taxon>
        <taxon>Nematoda</taxon>
        <taxon>Chromadorea</taxon>
        <taxon>Rhabditida</taxon>
        <taxon>Rhabditina</taxon>
        <taxon>Rhabditomorpha</taxon>
        <taxon>Strongyloidea</taxon>
        <taxon>Ancylostomatidae</taxon>
        <taxon>Ancylostomatinae</taxon>
        <taxon>Ancylostoma</taxon>
    </lineage>
</organism>
<keyword evidence="1" id="KW-0217">Developmental protein</keyword>
<keyword evidence="4" id="KW-0677">Repeat</keyword>
<dbReference type="OrthoDB" id="5877064at2759"/>
<proteinExistence type="predicted"/>
<reference evidence="10" key="1">
    <citation type="journal article" date="2015" name="Nat. Genet.">
        <title>The genome and transcriptome of the zoonotic hookworm Ancylostoma ceylanicum identify infection-specific gene families.</title>
        <authorList>
            <person name="Schwarz E.M."/>
            <person name="Hu Y."/>
            <person name="Antoshechkin I."/>
            <person name="Miller M.M."/>
            <person name="Sternberg P.W."/>
            <person name="Aroian R.V."/>
        </authorList>
    </citation>
    <scope>NUCLEOTIDE SEQUENCE</scope>
    <source>
        <strain evidence="10">HY135</strain>
    </source>
</reference>
<dbReference type="PANTHER" id="PTHR23301">
    <property type="entry name" value="CHITIN BINDING PERITROPHIN-A"/>
    <property type="match status" value="1"/>
</dbReference>
<evidence type="ECO:0000256" key="1">
    <source>
        <dbReference type="ARBA" id="ARBA00022473"/>
    </source>
</evidence>
<evidence type="ECO:0000259" key="8">
    <source>
        <dbReference type="PROSITE" id="PS50940"/>
    </source>
</evidence>
<comment type="caution">
    <text evidence="9">The sequence shown here is derived from an EMBL/GenBank/DDBJ whole genome shotgun (WGS) entry which is preliminary data.</text>
</comment>
<dbReference type="InterPro" id="IPR002557">
    <property type="entry name" value="Chitin-bd_dom"/>
</dbReference>
<feature type="compositionally biased region" description="Low complexity" evidence="7">
    <location>
        <begin position="251"/>
        <end position="263"/>
    </location>
</feature>
<dbReference type="AlphaFoldDB" id="A0A016SQJ0"/>
<keyword evidence="10" id="KW-1185">Reference proteome</keyword>
<protein>
    <recommendedName>
        <fullName evidence="8">Chitin-binding type-2 domain-containing protein</fullName>
    </recommendedName>
</protein>
<evidence type="ECO:0000256" key="2">
    <source>
        <dbReference type="ARBA" id="ARBA00022669"/>
    </source>
</evidence>
<dbReference type="Proteomes" id="UP000024635">
    <property type="component" value="Unassembled WGS sequence"/>
</dbReference>
<dbReference type="EMBL" id="JARK01001527">
    <property type="protein sequence ID" value="EYB92656.1"/>
    <property type="molecule type" value="Genomic_DNA"/>
</dbReference>
<keyword evidence="2" id="KW-0147">Chitin-binding</keyword>
<dbReference type="GO" id="GO:0008061">
    <property type="term" value="F:chitin binding"/>
    <property type="evidence" value="ECO:0007669"/>
    <property type="project" value="UniProtKB-KW"/>
</dbReference>
<feature type="domain" description="Chitin-binding type-2" evidence="8">
    <location>
        <begin position="46"/>
        <end position="103"/>
    </location>
</feature>
<evidence type="ECO:0000256" key="6">
    <source>
        <dbReference type="ARBA" id="ARBA00023180"/>
    </source>
</evidence>
<evidence type="ECO:0000256" key="7">
    <source>
        <dbReference type="SAM" id="MobiDB-lite"/>
    </source>
</evidence>
<dbReference type="FunFam" id="2.170.140.10:FF:000009">
    <property type="entry name" value="Chondroitin proteoglycan 1"/>
    <property type="match status" value="1"/>
</dbReference>
<name>A0A016SQJ0_9BILA</name>
<keyword evidence="6" id="KW-0325">Glycoprotein</keyword>
<keyword evidence="5" id="KW-1015">Disulfide bond</keyword>
<evidence type="ECO:0000256" key="5">
    <source>
        <dbReference type="ARBA" id="ARBA00023157"/>
    </source>
</evidence>
<dbReference type="Gene3D" id="2.170.140.10">
    <property type="entry name" value="Chitin binding domain"/>
    <property type="match status" value="2"/>
</dbReference>
<keyword evidence="3" id="KW-0732">Signal</keyword>
<feature type="domain" description="Chitin-binding type-2" evidence="8">
    <location>
        <begin position="130"/>
        <end position="187"/>
    </location>
</feature>
<dbReference type="SMART" id="SM00494">
    <property type="entry name" value="ChtBD2"/>
    <property type="match status" value="3"/>
</dbReference>
<dbReference type="GO" id="GO:0005576">
    <property type="term" value="C:extracellular region"/>
    <property type="evidence" value="ECO:0007669"/>
    <property type="project" value="InterPro"/>
</dbReference>
<dbReference type="Pfam" id="PF01607">
    <property type="entry name" value="CBM_14"/>
    <property type="match status" value="3"/>
</dbReference>
<sequence length="314" mass="33200">MWLLCPFGLIFDGSIEECVDYRLASECSAKDKQTKTGIRHLADLPSQFCANAPEGFHAVTTCSSSVIQCTPAGPSLMECPLGLVYDDSNYLCVNPSELASCQPAKAPEEPKAEAFVEASGAVPAHSVESKNSCEGLADGLFEHEACSPYFLTCSGGVSRIMSCPANLVFDKRLQICEYPGNVQECDAVPGFNSSELCPEDGFFSYGNCSDLFYACTNGRQIPMYCPAKLAFDETRQLCDYPLAVAACAEENSGEGSAESSGESSGEESGEEASGEESGEEASGEESGEEASGEESGEEASGEESGEPTLHRNNS</sequence>